<evidence type="ECO:0000313" key="1">
    <source>
        <dbReference type="EMBL" id="CAD7442634.1"/>
    </source>
</evidence>
<reference evidence="1" key="1">
    <citation type="submission" date="2020-11" db="EMBL/GenBank/DDBJ databases">
        <authorList>
            <person name="Tran Van P."/>
        </authorList>
    </citation>
    <scope>NUCLEOTIDE SEQUENCE</scope>
</reference>
<protein>
    <submittedName>
        <fullName evidence="1">Uncharacterized protein</fullName>
    </submittedName>
</protein>
<gene>
    <name evidence="1" type="ORF">TBIB3V08_LOCUS5062</name>
</gene>
<dbReference type="EMBL" id="OD565796">
    <property type="protein sequence ID" value="CAD7442634.1"/>
    <property type="molecule type" value="Genomic_DNA"/>
</dbReference>
<proteinExistence type="predicted"/>
<accession>A0A7R9I093</accession>
<name>A0A7R9I093_9NEOP</name>
<organism evidence="1">
    <name type="scientific">Timema bartmani</name>
    <dbReference type="NCBI Taxonomy" id="61472"/>
    <lineage>
        <taxon>Eukaryota</taxon>
        <taxon>Metazoa</taxon>
        <taxon>Ecdysozoa</taxon>
        <taxon>Arthropoda</taxon>
        <taxon>Hexapoda</taxon>
        <taxon>Insecta</taxon>
        <taxon>Pterygota</taxon>
        <taxon>Neoptera</taxon>
        <taxon>Polyneoptera</taxon>
        <taxon>Phasmatodea</taxon>
        <taxon>Timematodea</taxon>
        <taxon>Timematoidea</taxon>
        <taxon>Timematidae</taxon>
        <taxon>Timema</taxon>
    </lineage>
</organism>
<sequence length="158" mass="17204">MFAPRLTLYSIGIIISSGKDNSAAATAVGAISEAPDVASPSSNNEWPISGKLPAGSILNRPQGIDRHLPKVTSADHQVLLNTFVEPFEAFSSHAEDIVDVYTSVLASVVLTDSSQLTFDDFEKLPDQIMYPYAEPYDLQKTCVVFTLSDNQFLTTDLY</sequence>
<dbReference type="AlphaFoldDB" id="A0A7R9I093"/>